<dbReference type="PANTHER" id="PTHR12162">
    <property type="entry name" value="NIBRIN-RELATED"/>
    <property type="match status" value="1"/>
</dbReference>
<proteinExistence type="inferred from homology"/>
<evidence type="ECO:0000259" key="7">
    <source>
        <dbReference type="PROSITE" id="PS50006"/>
    </source>
</evidence>
<organism evidence="8 9">
    <name type="scientific">Diplodia intermedia</name>
    <dbReference type="NCBI Taxonomy" id="856260"/>
    <lineage>
        <taxon>Eukaryota</taxon>
        <taxon>Fungi</taxon>
        <taxon>Dikarya</taxon>
        <taxon>Ascomycota</taxon>
        <taxon>Pezizomycotina</taxon>
        <taxon>Dothideomycetes</taxon>
        <taxon>Dothideomycetes incertae sedis</taxon>
        <taxon>Botryosphaeriales</taxon>
        <taxon>Botryosphaeriaceae</taxon>
        <taxon>Diplodia</taxon>
    </lineage>
</organism>
<feature type="region of interest" description="Disordered" evidence="6">
    <location>
        <begin position="665"/>
        <end position="1022"/>
    </location>
</feature>
<dbReference type="PROSITE" id="PS50006">
    <property type="entry name" value="FHA_DOMAIN"/>
    <property type="match status" value="1"/>
</dbReference>
<feature type="compositionally biased region" description="Low complexity" evidence="6">
    <location>
        <begin position="800"/>
        <end position="818"/>
    </location>
</feature>
<dbReference type="Proteomes" id="UP001521184">
    <property type="component" value="Unassembled WGS sequence"/>
</dbReference>
<evidence type="ECO:0000256" key="4">
    <source>
        <dbReference type="ARBA" id="ARBA00023242"/>
    </source>
</evidence>
<dbReference type="Gene3D" id="2.60.200.20">
    <property type="match status" value="1"/>
</dbReference>
<keyword evidence="3" id="KW-0234">DNA repair</keyword>
<protein>
    <recommendedName>
        <fullName evidence="7">FHA domain-containing protein</fullName>
    </recommendedName>
</protein>
<evidence type="ECO:0000256" key="1">
    <source>
        <dbReference type="ARBA" id="ARBA00004123"/>
    </source>
</evidence>
<dbReference type="Gene3D" id="3.40.50.10980">
    <property type="entry name" value="Nibrin, BRCT2 domain"/>
    <property type="match status" value="1"/>
</dbReference>
<feature type="compositionally biased region" description="Basic residues" evidence="6">
    <location>
        <begin position="692"/>
        <end position="702"/>
    </location>
</feature>
<sequence>MWLLTHDGDHTQKKRYWLRPGTSHLLGRTRSDNVDFLFHIDHKSVSRKHLIITIRDVDASSEALSSSSSSSSPPLPRSEVVLTDASKYGTWLDGEKFTGGERVVGGSKRSGHVESHEIKLGNWRLAWRLEWQPVVLTASISSGGGSGSKKTKKSTSSSSATELSCAEPLRERLAPFDVAVVPEYAAGVTTHVVAPKRNNPRVLQALVEGRHVVSEAWVRALEERARKRAPVADADGVDEVPRAPLEEDFDGNWPRELDFVPPSTNEPVPRPAEMLAPDAERETVFAGYTFVFSDGNQFAQLGPVVEQGTGKALLRELETGSDDTDGFIRYVKNVAGEKGVGEFEDGSEGKGVVVVRLTEPRGKDDAWWGRFYHSVDLGLNQRSINQNEFLDAIITNDASPLRRPLEQETDDEAPPSSIPGPPPSTSVGPSQVSVVPSREGHTQADQSQMDAPPSSEPPVPKTTRKGFRRAVTESRFKGFDEFDPDTVPKTHYISDDDDEIGDVASSHADPSQSSMAQSQYPGASQARTRATQGKKRQHEPEETVEISDDDDANAIDKLFPATSAMKRRKLEQQLQDAAMESISEEADAAPVKHPKKPSLILPSELRKSKPETKLINPKQLAQLARERREKEEEERKKDEEALQEALEGMDIEQMKNLVKVEVMEIRPRKKPVDTEDGNSADERWKPEWNGRKNFKKFRKRRPGDKDGAGSQAPLRSRRVIVTLQEVEANAPEDDYLLDNTSTFDSIRTRPRPGKASASDSMGDQAHARKNRSQGTRSMGGTTDADDDDDDDDEEASGFFSRSNLRSGLNRSTNNSNSGPASAIAIGSEDEAEMQDLDPDEIAGRPRNENIASALLLSSAGRTSVDPPPPPPYSQRAAAAPSSPAPSSQTLADSTQHHHHHPRPNSRASATSGVSAASTTNTATAKRGAMGPPAPSAEQPPPKKQRQTGAATTGRGKVKAKGGGGGKRPGLSRAPALLGRGLGAASRWGDDDDDDDEDEDEDEDDGDSDGSGGELKFRRKRRW</sequence>
<evidence type="ECO:0000313" key="9">
    <source>
        <dbReference type="Proteomes" id="UP001521184"/>
    </source>
</evidence>
<feature type="compositionally biased region" description="Low complexity" evidence="6">
    <location>
        <begin position="970"/>
        <end position="986"/>
    </location>
</feature>
<dbReference type="InterPro" id="IPR040227">
    <property type="entry name" value="Nibrin-rel"/>
</dbReference>
<feature type="compositionally biased region" description="Polar residues" evidence="6">
    <location>
        <begin position="508"/>
        <end position="531"/>
    </location>
</feature>
<gene>
    <name evidence="8" type="ORF">SLS58_003964</name>
</gene>
<accession>A0ABR3TV22</accession>
<comment type="subcellular location">
    <subcellularLocation>
        <location evidence="1">Nucleus</location>
    </subcellularLocation>
</comment>
<evidence type="ECO:0000256" key="5">
    <source>
        <dbReference type="ARBA" id="ARBA00044757"/>
    </source>
</evidence>
<name>A0ABR3TV22_9PEZI</name>
<dbReference type="SUPFAM" id="SSF49879">
    <property type="entry name" value="SMAD/FHA domain"/>
    <property type="match status" value="1"/>
</dbReference>
<dbReference type="InterPro" id="IPR000253">
    <property type="entry name" value="FHA_dom"/>
</dbReference>
<feature type="compositionally biased region" description="Low complexity" evidence="6">
    <location>
        <begin position="905"/>
        <end position="924"/>
    </location>
</feature>
<evidence type="ECO:0000256" key="3">
    <source>
        <dbReference type="ARBA" id="ARBA00023204"/>
    </source>
</evidence>
<dbReference type="EMBL" id="JAKEKT020000020">
    <property type="protein sequence ID" value="KAL1645257.1"/>
    <property type="molecule type" value="Genomic_DNA"/>
</dbReference>
<dbReference type="InterPro" id="IPR043014">
    <property type="entry name" value="Nibrin_BRCT2_sf"/>
</dbReference>
<feature type="compositionally biased region" description="Acidic residues" evidence="6">
    <location>
        <begin position="989"/>
        <end position="1007"/>
    </location>
</feature>
<feature type="compositionally biased region" description="Basic and acidic residues" evidence="6">
    <location>
        <begin position="470"/>
        <end position="494"/>
    </location>
</feature>
<feature type="compositionally biased region" description="Acidic residues" evidence="6">
    <location>
        <begin position="827"/>
        <end position="840"/>
    </location>
</feature>
<keyword evidence="2" id="KW-0227">DNA damage</keyword>
<feature type="compositionally biased region" description="Acidic residues" evidence="6">
    <location>
        <begin position="542"/>
        <end position="553"/>
    </location>
</feature>
<keyword evidence="4" id="KW-0539">Nucleus</keyword>
<reference evidence="8 9" key="1">
    <citation type="journal article" date="2023" name="Plant Dis.">
        <title>First Report of Diplodia intermedia Causing Canker and Dieback Diseases on Apple Trees in Canada.</title>
        <authorList>
            <person name="Ellouze W."/>
            <person name="Ilyukhin E."/>
            <person name="Sulman M."/>
            <person name="Ali S."/>
        </authorList>
    </citation>
    <scope>NUCLEOTIDE SEQUENCE [LARGE SCALE GENOMIC DNA]</scope>
    <source>
        <strain evidence="8 9">M45-28</strain>
    </source>
</reference>
<feature type="compositionally biased region" description="Acidic residues" evidence="6">
    <location>
        <begin position="783"/>
        <end position="795"/>
    </location>
</feature>
<dbReference type="Pfam" id="PF16508">
    <property type="entry name" value="NIBRIN_BRCT_II"/>
    <property type="match status" value="1"/>
</dbReference>
<dbReference type="Pfam" id="PF00498">
    <property type="entry name" value="FHA"/>
    <property type="match status" value="1"/>
</dbReference>
<feature type="compositionally biased region" description="Basic and acidic residues" evidence="6">
    <location>
        <begin position="680"/>
        <end position="690"/>
    </location>
</feature>
<feature type="compositionally biased region" description="Pro residues" evidence="6">
    <location>
        <begin position="931"/>
        <end position="941"/>
    </location>
</feature>
<feature type="compositionally biased region" description="Basic and acidic residues" evidence="6">
    <location>
        <begin position="624"/>
        <end position="640"/>
    </location>
</feature>
<evidence type="ECO:0000313" key="8">
    <source>
        <dbReference type="EMBL" id="KAL1645257.1"/>
    </source>
</evidence>
<feature type="domain" description="FHA" evidence="7">
    <location>
        <begin position="24"/>
        <end position="97"/>
    </location>
</feature>
<comment type="caution">
    <text evidence="8">The sequence shown here is derived from an EMBL/GenBank/DDBJ whole genome shotgun (WGS) entry which is preliminary data.</text>
</comment>
<comment type="similarity">
    <text evidence="5">Belongs to the Nibrin family.</text>
</comment>
<feature type="compositionally biased region" description="Low complexity" evidence="6">
    <location>
        <begin position="425"/>
        <end position="437"/>
    </location>
</feature>
<evidence type="ECO:0000256" key="6">
    <source>
        <dbReference type="SAM" id="MobiDB-lite"/>
    </source>
</evidence>
<dbReference type="PANTHER" id="PTHR12162:SF0">
    <property type="entry name" value="NIBRIN"/>
    <property type="match status" value="1"/>
</dbReference>
<evidence type="ECO:0000256" key="2">
    <source>
        <dbReference type="ARBA" id="ARBA00022763"/>
    </source>
</evidence>
<keyword evidence="9" id="KW-1185">Reference proteome</keyword>
<feature type="compositionally biased region" description="Low complexity" evidence="6">
    <location>
        <begin position="873"/>
        <end position="887"/>
    </location>
</feature>
<dbReference type="InterPro" id="IPR008984">
    <property type="entry name" value="SMAD_FHA_dom_sf"/>
</dbReference>
<feature type="region of interest" description="Disordered" evidence="6">
    <location>
        <begin position="405"/>
        <end position="648"/>
    </location>
</feature>
<feature type="region of interest" description="Disordered" evidence="6">
    <location>
        <begin position="142"/>
        <end position="164"/>
    </location>
</feature>
<dbReference type="InterPro" id="IPR032429">
    <property type="entry name" value="Nibrin_BRCT2"/>
</dbReference>